<dbReference type="PROSITE" id="PS00107">
    <property type="entry name" value="PROTEIN_KINASE_ATP"/>
    <property type="match status" value="1"/>
</dbReference>
<evidence type="ECO:0000256" key="4">
    <source>
        <dbReference type="ARBA" id="ARBA00022777"/>
    </source>
</evidence>
<feature type="domain" description="AGC-kinase C-terminal" evidence="9">
    <location>
        <begin position="283"/>
        <end position="364"/>
    </location>
</feature>
<feature type="compositionally biased region" description="Polar residues" evidence="7">
    <location>
        <begin position="554"/>
        <end position="563"/>
    </location>
</feature>
<feature type="region of interest" description="Disordered" evidence="7">
    <location>
        <begin position="478"/>
        <end position="616"/>
    </location>
</feature>
<evidence type="ECO:0008006" key="12">
    <source>
        <dbReference type="Google" id="ProtNLM"/>
    </source>
</evidence>
<keyword evidence="3 6" id="KW-0547">Nucleotide-binding</keyword>
<dbReference type="SMART" id="SM00220">
    <property type="entry name" value="S_TKc"/>
    <property type="match status" value="1"/>
</dbReference>
<keyword evidence="11" id="KW-1185">Reference proteome</keyword>
<dbReference type="PANTHER" id="PTHR24355">
    <property type="entry name" value="G PROTEIN-COUPLED RECEPTOR KINASE/RIBOSOMAL PROTEIN S6 KINASE"/>
    <property type="match status" value="1"/>
</dbReference>
<keyword evidence="2" id="KW-0808">Transferase</keyword>
<dbReference type="Gene3D" id="3.30.200.20">
    <property type="entry name" value="Phosphorylase Kinase, domain 1"/>
    <property type="match status" value="1"/>
</dbReference>
<dbReference type="InterPro" id="IPR000719">
    <property type="entry name" value="Prot_kinase_dom"/>
</dbReference>
<organism evidence="10 11">
    <name type="scientific">Linnemannia gamsii</name>
    <dbReference type="NCBI Taxonomy" id="64522"/>
    <lineage>
        <taxon>Eukaryota</taxon>
        <taxon>Fungi</taxon>
        <taxon>Fungi incertae sedis</taxon>
        <taxon>Mucoromycota</taxon>
        <taxon>Mortierellomycotina</taxon>
        <taxon>Mortierellomycetes</taxon>
        <taxon>Mortierellales</taxon>
        <taxon>Mortierellaceae</taxon>
        <taxon>Linnemannia</taxon>
    </lineage>
</organism>
<dbReference type="PROSITE" id="PS00108">
    <property type="entry name" value="PROTEIN_KINASE_ST"/>
    <property type="match status" value="1"/>
</dbReference>
<feature type="binding site" evidence="6">
    <location>
        <position position="51"/>
    </location>
    <ligand>
        <name>ATP</name>
        <dbReference type="ChEBI" id="CHEBI:30616"/>
    </ligand>
</feature>
<evidence type="ECO:0000313" key="11">
    <source>
        <dbReference type="Proteomes" id="UP001194696"/>
    </source>
</evidence>
<dbReference type="Pfam" id="PF00069">
    <property type="entry name" value="Pkinase"/>
    <property type="match status" value="1"/>
</dbReference>
<reference evidence="10 11" key="1">
    <citation type="journal article" date="2020" name="Fungal Divers.">
        <title>Resolving the Mortierellaceae phylogeny through synthesis of multi-gene phylogenetics and phylogenomics.</title>
        <authorList>
            <person name="Vandepol N."/>
            <person name="Liber J."/>
            <person name="Desiro A."/>
            <person name="Na H."/>
            <person name="Kennedy M."/>
            <person name="Barry K."/>
            <person name="Grigoriev I.V."/>
            <person name="Miller A.N."/>
            <person name="O'Donnell K."/>
            <person name="Stajich J.E."/>
            <person name="Bonito G."/>
        </authorList>
    </citation>
    <scope>NUCLEOTIDE SEQUENCE [LARGE SCALE GENOMIC DNA]</scope>
    <source>
        <strain evidence="10 11">AD045</strain>
    </source>
</reference>
<proteinExistence type="predicted"/>
<feature type="compositionally biased region" description="Polar residues" evidence="7">
    <location>
        <begin position="367"/>
        <end position="381"/>
    </location>
</feature>
<keyword evidence="1" id="KW-0723">Serine/threonine-protein kinase</keyword>
<evidence type="ECO:0000256" key="6">
    <source>
        <dbReference type="PROSITE-ProRule" id="PRU10141"/>
    </source>
</evidence>
<evidence type="ECO:0000256" key="5">
    <source>
        <dbReference type="ARBA" id="ARBA00022840"/>
    </source>
</evidence>
<feature type="region of interest" description="Disordered" evidence="7">
    <location>
        <begin position="320"/>
        <end position="339"/>
    </location>
</feature>
<accession>A0ABQ7K5C5</accession>
<feature type="compositionally biased region" description="Polar residues" evidence="7">
    <location>
        <begin position="828"/>
        <end position="840"/>
    </location>
</feature>
<dbReference type="InterPro" id="IPR000961">
    <property type="entry name" value="AGC-kinase_C"/>
</dbReference>
<feature type="compositionally biased region" description="Polar residues" evidence="7">
    <location>
        <begin position="573"/>
        <end position="582"/>
    </location>
</feature>
<evidence type="ECO:0000256" key="2">
    <source>
        <dbReference type="ARBA" id="ARBA00022679"/>
    </source>
</evidence>
<keyword evidence="4" id="KW-0418">Kinase</keyword>
<dbReference type="InterPro" id="IPR008271">
    <property type="entry name" value="Ser/Thr_kinase_AS"/>
</dbReference>
<dbReference type="Gene3D" id="1.10.510.10">
    <property type="entry name" value="Transferase(Phosphotransferase) domain 1"/>
    <property type="match status" value="1"/>
</dbReference>
<dbReference type="InterPro" id="IPR017441">
    <property type="entry name" value="Protein_kinase_ATP_BS"/>
</dbReference>
<feature type="compositionally biased region" description="Low complexity" evidence="7">
    <location>
        <begin position="587"/>
        <end position="610"/>
    </location>
</feature>
<keyword evidence="5 6" id="KW-0067">ATP-binding</keyword>
<protein>
    <recommendedName>
        <fullName evidence="12">Kinase-like protein</fullName>
    </recommendedName>
</protein>
<feature type="compositionally biased region" description="Low complexity" evidence="7">
    <location>
        <begin position="804"/>
        <end position="816"/>
    </location>
</feature>
<comment type="caution">
    <text evidence="10">The sequence shown here is derived from an EMBL/GenBank/DDBJ whole genome shotgun (WGS) entry which is preliminary data.</text>
</comment>
<name>A0ABQ7K5C5_9FUNG</name>
<dbReference type="InterPro" id="IPR011009">
    <property type="entry name" value="Kinase-like_dom_sf"/>
</dbReference>
<dbReference type="PROSITE" id="PS51285">
    <property type="entry name" value="AGC_KINASE_CTER"/>
    <property type="match status" value="1"/>
</dbReference>
<evidence type="ECO:0000313" key="10">
    <source>
        <dbReference type="EMBL" id="KAG0291984.1"/>
    </source>
</evidence>
<evidence type="ECO:0000259" key="8">
    <source>
        <dbReference type="PROSITE" id="PS50011"/>
    </source>
</evidence>
<feature type="region of interest" description="Disordered" evidence="7">
    <location>
        <begin position="363"/>
        <end position="398"/>
    </location>
</feature>
<feature type="compositionally biased region" description="Polar residues" evidence="7">
    <location>
        <begin position="510"/>
        <end position="525"/>
    </location>
</feature>
<gene>
    <name evidence="10" type="ORF">BGZ96_004650</name>
</gene>
<dbReference type="EMBL" id="JAAAIM010000216">
    <property type="protein sequence ID" value="KAG0291984.1"/>
    <property type="molecule type" value="Genomic_DNA"/>
</dbReference>
<feature type="domain" description="Protein kinase" evidence="8">
    <location>
        <begin position="22"/>
        <end position="282"/>
    </location>
</feature>
<feature type="region of interest" description="Disordered" evidence="7">
    <location>
        <begin position="672"/>
        <end position="757"/>
    </location>
</feature>
<feature type="compositionally biased region" description="Basic residues" evidence="7">
    <location>
        <begin position="384"/>
        <end position="394"/>
    </location>
</feature>
<feature type="compositionally biased region" description="Low complexity" evidence="7">
    <location>
        <begin position="713"/>
        <end position="731"/>
    </location>
</feature>
<dbReference type="SUPFAM" id="SSF56112">
    <property type="entry name" value="Protein kinase-like (PK-like)"/>
    <property type="match status" value="1"/>
</dbReference>
<dbReference type="PROSITE" id="PS50011">
    <property type="entry name" value="PROTEIN_KINASE_DOM"/>
    <property type="match status" value="1"/>
</dbReference>
<evidence type="ECO:0000256" key="3">
    <source>
        <dbReference type="ARBA" id="ARBA00022741"/>
    </source>
</evidence>
<feature type="region of interest" description="Disordered" evidence="7">
    <location>
        <begin position="803"/>
        <end position="865"/>
    </location>
</feature>
<evidence type="ECO:0000259" key="9">
    <source>
        <dbReference type="PROSITE" id="PS51285"/>
    </source>
</evidence>
<dbReference type="Proteomes" id="UP001194696">
    <property type="component" value="Unassembled WGS sequence"/>
</dbReference>
<evidence type="ECO:0000256" key="1">
    <source>
        <dbReference type="ARBA" id="ARBA00022527"/>
    </source>
</evidence>
<dbReference type="PANTHER" id="PTHR24355:SF30">
    <property type="entry name" value="SERINE_THREONINE-PROTEIN KINASE 32B ISOFORM X1"/>
    <property type="match status" value="1"/>
</dbReference>
<sequence length="865" mass="93873">MGAGCCKEEAIDFTSEIELSHFHLLRSVGKGAFGKVRVVQHKKTKEIYALKYINKAKCIRMRAVENIIQERRLLEEVEFSLICNLRYAFQDDENLFMVLDLMLGGDLRFHLERAGPMKEDVVRFYVAELALALDALHSRRIIHRDLKPDNVLLDEHGHAHLTDFNIAVYYNPAKPLVSIAGSMAYMAPEVLLRKGYFESVDWWSLGVVMFELLFGRRPFRGKSNDLLTNSILRDPLPFPENVDDIVSAPCLDVLSKLCERDISKRLGCTSEGLDAFKQHPWFKNFEWDKLVSKEATPPFEPDSKRANFDATHELEELLMEDNPLKAKKRAQTSPEVELSSEMQLMEDKFIIYDFTKVKRSHSLSRPAASSGNSKNLLRSGSTGHGHHGHHHHHESKLSMSNATLDGVLNAKNSSGRIEHLPSITAGGGTAQAVSLPSPAAATTKIMMLRPESPSDLVGQERFNPDEDQLNLTNTTLTTTTNASGEHNASAPLPPTSSGKPVSDDDPQRPHSLSNAPSSETQNTAVQPVEENEFAQEEPRAEESVATRSVKPPTSAGSRTLGASQQQQQQEQQPASTTTTNRVQFPYAASTTPSSPSNSSGSSTLSTPATTYNNSPAPYHPHKYGAAGTILFSSPDSGTSLSTIGASPFGSAANPLMDPATIPNTPVTLKSRALRGREPSQSNAASGGGGAKGGRAFELSSQAQQVRNQHHPHPQVQQQQQRQQQQPQPQQHLTHHKTTSQISSGHGRPMSAYTTSTSNAGSFHEAMMEFQETRSMTLAYQSHPFRASISGGFEGLSGGLRKMSLDGLSSSNGNNSGLPPPLPPSGSNKATTNGGSGNVTVATAEPTGSEEVIKTSGGPGMATISL</sequence>
<evidence type="ECO:0000256" key="7">
    <source>
        <dbReference type="SAM" id="MobiDB-lite"/>
    </source>
</evidence>